<name>A0A2N5Y4T3_9GAMM</name>
<comment type="function">
    <text evidence="8">Catalyzes the acetylation of L-2,4-diaminobutyrate (DABA) to gamma-N-acetyl-alpha,gamma-diaminobutyric acid (ADABA) with acetyl coenzyme A.</text>
</comment>
<evidence type="ECO:0000313" key="10">
    <source>
        <dbReference type="EMBL" id="PLW83410.1"/>
    </source>
</evidence>
<dbReference type="NCBIfam" id="TIGR02406">
    <property type="entry name" value="ectoine_EctA"/>
    <property type="match status" value="1"/>
</dbReference>
<dbReference type="UniPathway" id="UPA00067">
    <property type="reaction ID" value="UER00122"/>
</dbReference>
<evidence type="ECO:0000256" key="4">
    <source>
        <dbReference type="ARBA" id="ARBA00017935"/>
    </source>
</evidence>
<feature type="domain" description="N-acetyltransferase" evidence="9">
    <location>
        <begin position="1"/>
        <end position="151"/>
    </location>
</feature>
<comment type="pathway">
    <text evidence="1 8">Amine and polyamine biosynthesis; ectoine biosynthesis; L-ectoine from L-aspartate 4-semialdehyde: step 2/3.</text>
</comment>
<dbReference type="InterPro" id="IPR012772">
    <property type="entry name" value="Ectoine_EctA"/>
</dbReference>
<dbReference type="EMBL" id="PKLZ01000003">
    <property type="protein sequence ID" value="PLW83410.1"/>
    <property type="molecule type" value="Genomic_DNA"/>
</dbReference>
<evidence type="ECO:0000256" key="6">
    <source>
        <dbReference type="ARBA" id="ARBA00023315"/>
    </source>
</evidence>
<evidence type="ECO:0000256" key="1">
    <source>
        <dbReference type="ARBA" id="ARBA00004978"/>
    </source>
</evidence>
<dbReference type="InterPro" id="IPR000182">
    <property type="entry name" value="GNAT_dom"/>
</dbReference>
<evidence type="ECO:0000256" key="2">
    <source>
        <dbReference type="ARBA" id="ARBA00010712"/>
    </source>
</evidence>
<reference evidence="11" key="1">
    <citation type="submission" date="2017-11" db="EMBL/GenBank/DDBJ databases">
        <title>The draft genome sequence of Chromatocurvus sp. F02.</title>
        <authorList>
            <person name="Du Z.-J."/>
            <person name="Chang Y.-Q."/>
        </authorList>
    </citation>
    <scope>NUCLEOTIDE SEQUENCE [LARGE SCALE GENOMIC DNA]</scope>
    <source>
        <strain evidence="11">F02</strain>
    </source>
</reference>
<evidence type="ECO:0000313" key="11">
    <source>
        <dbReference type="Proteomes" id="UP000234845"/>
    </source>
</evidence>
<dbReference type="CDD" id="cd04301">
    <property type="entry name" value="NAT_SF"/>
    <property type="match status" value="1"/>
</dbReference>
<dbReference type="OrthoDB" id="2436196at2"/>
<comment type="similarity">
    <text evidence="2 8">Belongs to the acetyltransferase family. EctA subfamily.</text>
</comment>
<dbReference type="InterPro" id="IPR016181">
    <property type="entry name" value="Acyl_CoA_acyltransferase"/>
</dbReference>
<sequence length="167" mass="18370">MPVDTDGMAVHQLIAQCPPLDTNSAYCNLLQCAHFGMTSVVAERGEDLVGFISGYRIPSRPQTLFIWQVAVSAKGRGQGLAGRMLDHILDRDGNTDISHMETTVTEDNEASWALFESLAKKRNATLKRTVMFDRERHFHGSHATEMLALIGPLQRPALQTPQPGAAQ</sequence>
<evidence type="ECO:0000256" key="5">
    <source>
        <dbReference type="ARBA" id="ARBA00022679"/>
    </source>
</evidence>
<dbReference type="GO" id="GO:0033816">
    <property type="term" value="F:diaminobutyrate acetyltransferase activity"/>
    <property type="evidence" value="ECO:0007669"/>
    <property type="project" value="UniProtKB-EC"/>
</dbReference>
<dbReference type="GO" id="GO:0019491">
    <property type="term" value="P:ectoine biosynthetic process"/>
    <property type="evidence" value="ECO:0007669"/>
    <property type="project" value="UniProtKB-UniPathway"/>
</dbReference>
<protein>
    <recommendedName>
        <fullName evidence="4 8">L-2,4-diaminobutyric acid acetyltransferase</fullName>
        <shortName evidence="8">DABA acetyltransferase</shortName>
        <ecNumber evidence="3 8">2.3.1.178</ecNumber>
    </recommendedName>
</protein>
<dbReference type="EC" id="2.3.1.178" evidence="3 8"/>
<keyword evidence="11" id="KW-1185">Reference proteome</keyword>
<dbReference type="PROSITE" id="PS51186">
    <property type="entry name" value="GNAT"/>
    <property type="match status" value="1"/>
</dbReference>
<dbReference type="AlphaFoldDB" id="A0A2N5Y4T3"/>
<dbReference type="SUPFAM" id="SSF55729">
    <property type="entry name" value="Acyl-CoA N-acyltransferases (Nat)"/>
    <property type="match status" value="1"/>
</dbReference>
<keyword evidence="5 8" id="KW-0808">Transferase</keyword>
<accession>A0A2N5Y4T3</accession>
<evidence type="ECO:0000256" key="3">
    <source>
        <dbReference type="ARBA" id="ARBA00012355"/>
    </source>
</evidence>
<evidence type="ECO:0000259" key="9">
    <source>
        <dbReference type="PROSITE" id="PS51186"/>
    </source>
</evidence>
<dbReference type="Pfam" id="PF00583">
    <property type="entry name" value="Acetyltransf_1"/>
    <property type="match status" value="1"/>
</dbReference>
<dbReference type="Proteomes" id="UP000234845">
    <property type="component" value="Unassembled WGS sequence"/>
</dbReference>
<keyword evidence="6 8" id="KW-0012">Acyltransferase</keyword>
<evidence type="ECO:0000256" key="8">
    <source>
        <dbReference type="RuleBase" id="RU365045"/>
    </source>
</evidence>
<comment type="caution">
    <text evidence="10">The sequence shown here is derived from an EMBL/GenBank/DDBJ whole genome shotgun (WGS) entry which is preliminary data.</text>
</comment>
<evidence type="ECO:0000256" key="7">
    <source>
        <dbReference type="ARBA" id="ARBA00048924"/>
    </source>
</evidence>
<proteinExistence type="inferred from homology"/>
<gene>
    <name evidence="8 10" type="primary">ectA</name>
    <name evidence="10" type="ORF">CWI75_06830</name>
</gene>
<organism evidence="10 11">
    <name type="scientific">Kineobactrum sediminis</name>
    <dbReference type="NCBI Taxonomy" id="1905677"/>
    <lineage>
        <taxon>Bacteria</taxon>
        <taxon>Pseudomonadati</taxon>
        <taxon>Pseudomonadota</taxon>
        <taxon>Gammaproteobacteria</taxon>
        <taxon>Cellvibrionales</taxon>
        <taxon>Halieaceae</taxon>
        <taxon>Kineobactrum</taxon>
    </lineage>
</organism>
<dbReference type="Gene3D" id="3.40.630.30">
    <property type="match status" value="1"/>
</dbReference>
<comment type="catalytic activity">
    <reaction evidence="7 8">
        <text>L-2,4-diaminobutanoate + acetyl-CoA = (2S)-4-acetamido-2-aminobutanoate + CoA + H(+)</text>
        <dbReference type="Rhea" id="RHEA:16901"/>
        <dbReference type="ChEBI" id="CHEBI:15378"/>
        <dbReference type="ChEBI" id="CHEBI:57287"/>
        <dbReference type="ChEBI" id="CHEBI:57288"/>
        <dbReference type="ChEBI" id="CHEBI:58761"/>
        <dbReference type="ChEBI" id="CHEBI:58929"/>
        <dbReference type="EC" id="2.3.1.178"/>
    </reaction>
</comment>